<dbReference type="InterPro" id="IPR011990">
    <property type="entry name" value="TPR-like_helical_dom_sf"/>
</dbReference>
<dbReference type="PROSITE" id="PS50293">
    <property type="entry name" value="TPR_REGION"/>
    <property type="match status" value="3"/>
</dbReference>
<dbReference type="GO" id="GO:0045039">
    <property type="term" value="P:protein insertion into mitochondrial inner membrane"/>
    <property type="evidence" value="ECO:0007669"/>
    <property type="project" value="TreeGrafter"/>
</dbReference>
<proteinExistence type="inferred from homology"/>
<keyword evidence="3" id="KW-0677">Repeat</keyword>
<feature type="compositionally biased region" description="Polar residues" evidence="11">
    <location>
        <begin position="1048"/>
        <end position="1065"/>
    </location>
</feature>
<dbReference type="PROSITE" id="PS50005">
    <property type="entry name" value="TPR"/>
    <property type="match status" value="9"/>
</dbReference>
<dbReference type="InterPro" id="IPR019734">
    <property type="entry name" value="TPR_rpt"/>
</dbReference>
<evidence type="ECO:0000256" key="8">
    <source>
        <dbReference type="ARBA" id="ARBA00023136"/>
    </source>
</evidence>
<dbReference type="SUPFAM" id="SSF48452">
    <property type="entry name" value="TPR-like"/>
    <property type="match status" value="4"/>
</dbReference>
<evidence type="ECO:0000256" key="6">
    <source>
        <dbReference type="ARBA" id="ARBA00022989"/>
    </source>
</evidence>
<dbReference type="Proteomes" id="UP000670152">
    <property type="component" value="Unassembled WGS sequence"/>
</dbReference>
<feature type="repeat" description="TPR" evidence="10">
    <location>
        <begin position="1344"/>
        <end position="1377"/>
    </location>
</feature>
<keyword evidence="6" id="KW-1133">Transmembrane helix</keyword>
<evidence type="ECO:0000256" key="1">
    <source>
        <dbReference type="ARBA" id="ARBA00004572"/>
    </source>
</evidence>
<keyword evidence="2" id="KW-0812">Transmembrane</keyword>
<keyword evidence="5 10" id="KW-0802">TPR repeat</keyword>
<evidence type="ECO:0000313" key="12">
    <source>
        <dbReference type="EMBL" id="KAG5343834.1"/>
    </source>
</evidence>
<feature type="repeat" description="TPR" evidence="10">
    <location>
        <begin position="1067"/>
        <end position="1100"/>
    </location>
</feature>
<keyword evidence="13" id="KW-1185">Reference proteome</keyword>
<feature type="region of interest" description="Disordered" evidence="11">
    <location>
        <begin position="1041"/>
        <end position="1065"/>
    </location>
</feature>
<feature type="repeat" description="TPR" evidence="10">
    <location>
        <begin position="538"/>
        <end position="571"/>
    </location>
</feature>
<dbReference type="EMBL" id="JAANIB010001532">
    <property type="protein sequence ID" value="KAG5343834.1"/>
    <property type="molecule type" value="Genomic_DNA"/>
</dbReference>
<dbReference type="GO" id="GO:0030150">
    <property type="term" value="P:protein import into mitochondrial matrix"/>
    <property type="evidence" value="ECO:0007669"/>
    <property type="project" value="TreeGrafter"/>
</dbReference>
<dbReference type="Pfam" id="PF13181">
    <property type="entry name" value="TPR_8"/>
    <property type="match status" value="4"/>
</dbReference>
<feature type="repeat" description="TPR" evidence="10">
    <location>
        <begin position="37"/>
        <end position="70"/>
    </location>
</feature>
<feature type="repeat" description="TPR" evidence="10">
    <location>
        <begin position="895"/>
        <end position="928"/>
    </location>
</feature>
<keyword evidence="4" id="KW-1000">Mitochondrion outer membrane</keyword>
<feature type="repeat" description="TPR" evidence="10">
    <location>
        <begin position="1494"/>
        <end position="1527"/>
    </location>
</feature>
<evidence type="ECO:0000256" key="11">
    <source>
        <dbReference type="SAM" id="MobiDB-lite"/>
    </source>
</evidence>
<keyword evidence="8" id="KW-0472">Membrane</keyword>
<protein>
    <submittedName>
        <fullName evidence="12">TOM70 protein</fullName>
    </submittedName>
</protein>
<feature type="non-terminal residue" evidence="12">
    <location>
        <position position="1"/>
    </location>
</feature>
<evidence type="ECO:0000256" key="3">
    <source>
        <dbReference type="ARBA" id="ARBA00022737"/>
    </source>
</evidence>
<feature type="repeat" description="TPR" evidence="10">
    <location>
        <begin position="290"/>
        <end position="323"/>
    </location>
</feature>
<evidence type="ECO:0000256" key="9">
    <source>
        <dbReference type="ARBA" id="ARBA00038030"/>
    </source>
</evidence>
<name>A0A836FQK0_9HYME</name>
<evidence type="ECO:0000256" key="7">
    <source>
        <dbReference type="ARBA" id="ARBA00023128"/>
    </source>
</evidence>
<dbReference type="Gene3D" id="1.25.40.10">
    <property type="entry name" value="Tetratricopeptide repeat domain"/>
    <property type="match status" value="6"/>
</dbReference>
<feature type="non-terminal residue" evidence="12">
    <location>
        <position position="1584"/>
    </location>
</feature>
<evidence type="ECO:0000256" key="10">
    <source>
        <dbReference type="PROSITE-ProRule" id="PRU00339"/>
    </source>
</evidence>
<feature type="region of interest" description="Disordered" evidence="11">
    <location>
        <begin position="513"/>
        <end position="537"/>
    </location>
</feature>
<dbReference type="OrthoDB" id="66418at2759"/>
<gene>
    <name evidence="12" type="primary">Tomm70_3</name>
    <name evidence="12" type="ORF">G6Z77_0007651</name>
</gene>
<feature type="repeat" description="TPR" evidence="10">
    <location>
        <begin position="815"/>
        <end position="848"/>
    </location>
</feature>
<dbReference type="Pfam" id="PF00515">
    <property type="entry name" value="TPR_1"/>
    <property type="match status" value="5"/>
</dbReference>
<dbReference type="SMART" id="SM00028">
    <property type="entry name" value="TPR"/>
    <property type="match status" value="21"/>
</dbReference>
<evidence type="ECO:0000256" key="2">
    <source>
        <dbReference type="ARBA" id="ARBA00022692"/>
    </source>
</evidence>
<organism evidence="12 13">
    <name type="scientific">Acromyrmex heyeri</name>
    <dbReference type="NCBI Taxonomy" id="230685"/>
    <lineage>
        <taxon>Eukaryota</taxon>
        <taxon>Metazoa</taxon>
        <taxon>Ecdysozoa</taxon>
        <taxon>Arthropoda</taxon>
        <taxon>Hexapoda</taxon>
        <taxon>Insecta</taxon>
        <taxon>Pterygota</taxon>
        <taxon>Neoptera</taxon>
        <taxon>Endopterygota</taxon>
        <taxon>Hymenoptera</taxon>
        <taxon>Apocrita</taxon>
        <taxon>Aculeata</taxon>
        <taxon>Formicoidea</taxon>
        <taxon>Formicidae</taxon>
        <taxon>Myrmicinae</taxon>
        <taxon>Acromyrmex</taxon>
    </lineage>
</organism>
<dbReference type="PANTHER" id="PTHR46208">
    <property type="entry name" value="MITOCHONDRIAL IMPORT RECEPTOR SUBUNIT TOM70"/>
    <property type="match status" value="1"/>
</dbReference>
<dbReference type="GO" id="GO:0005741">
    <property type="term" value="C:mitochondrial outer membrane"/>
    <property type="evidence" value="ECO:0007669"/>
    <property type="project" value="UniProtKB-SubCell"/>
</dbReference>
<dbReference type="GO" id="GO:0030943">
    <property type="term" value="F:mitochondrion targeting sequence binding"/>
    <property type="evidence" value="ECO:0007669"/>
    <property type="project" value="TreeGrafter"/>
</dbReference>
<accession>A0A836FQK0</accession>
<comment type="similarity">
    <text evidence="9">Belongs to the Tom70 family.</text>
</comment>
<evidence type="ECO:0000256" key="4">
    <source>
        <dbReference type="ARBA" id="ARBA00022787"/>
    </source>
</evidence>
<feature type="repeat" description="TPR" evidence="10">
    <location>
        <begin position="368"/>
        <end position="401"/>
    </location>
</feature>
<comment type="subcellular location">
    <subcellularLocation>
        <location evidence="1">Mitochondrion outer membrane</location>
        <topology evidence="1">Single-pass membrane protein</topology>
    </subcellularLocation>
</comment>
<sequence length="1584" mass="184182">YKNAGDVRFTMRKYNEAIAEYNKAIDICPKENVDDLAIFYQNRAAAYEQLKRYNSAKADCTKALELNPKYTKALLLRAFILEQLGDLETALKDITTACIHENFSDHASLLKAQIILEKLVKQHFSKITNKIFGIPNIFDIPNIFGIPTTHVIEILYIRAFSKDPVLSRLEHPENIPEFFKKPLQALKDREYHNIISLCSEIIESPKFDTLPPSKLEVLLLRATFNLFRSNYSAAIHDLEVILSSEDVCDDIRINALIKRANIYLKIGKMCTLELAFKDFELALIINPSCSDIYYHRGLAHKKMQELGKAKRDFEKAVEYNPNFSMAHMQKWHTNYHFALLNGNMCLFIITIRDIEKAIDKYSNSFECVCCYILYAQIMFETQQYQKADTYFVKAVEKDPDYAIVYLHLWNCNLINIEKYLNKALKLDTGSVTGKIMCIEILKLIEIGRGNIEEALNLSDKAFAFCHTFEELLYMYNIDFVCDFVKNRFALIIRFLRSYSRFIDIQNAEESDKHIPIDSDGPSKVLSSTAESETPLQRAQKYKNEGNICFKTKKYNEAIVQYTKAIDICPKENKDELAIFYQNRAAAYEQLKKYSSVKADCTKALELNPKYIKALLRRARVLEQTGDLEAALKDMTTVCIHKNFSDQAALLNTEIILEKLVDQVQEDMSHENFFMLTTHAIEIYYIRAFSKDPVLSRLEHPENIPEFFKKPLQALKNKEYHNIIPLCTEIIESPEFDKLPSSKLEVVLLRATFNLFRSNYSAAIDDFEIILSREDAFDDIRVNALIKRANLHREIGISHLVFNDFNLAIMINPSCSDIYYHRGQAYLGIQKLDKAKRDFEKAVELNPNFSAAHMQKWYANYHFAVLNGDLNLAEMTVRDVEKAFDIERYSNPPECVCCYVLYAQIMSKTEQYQKADTYFVKAIEKDPDYAIVYLLLWNCNLDNTVEYLNKVLKLETCSNGGKLRCIEMLRTIEIRRGNIEEAIKLSDKALVFCRIFKELLYIYSVDAIKTYLDIQNQFGHVIHFLRSYSQFIDVQNAEESDKRIPIDSNRPSKVSSSTAESETPLQRAQKYKNEGNVYFKMKKYNEAITEYTKAIDICPKENKDELAIFYQNRAAAYEQLKKYSFVKADCTKALELNPKYIKALLRRARVLEQTGDLEAALKDMTTACIYEEFSHPISLVKIEIILKKLVKQHAYENWTSKKSFMPNKPFIECYITSYSTDPVFSKLRCPENIPEFFKKPLQALKDTKYDDVIPLCTEIIESPEFNSLPSTKLEVLLLRATFYTFLGKYEPAFKDLECILNIECATDDVKINALLKTADLHLEFMNLDMAFMNFELAISINPHCSDIYFHRGWVYMHMGELNKAKYDFEKALEYDPNFSMACIQKCYTDYRIAMLNKDVRLVEAAVRTFEKVLEKYTNLPECIFCYQCYRKMMSKTHQYQKAHNYFTKIIKKHSDDTSMSLVYLQRAFLEFDWNGYSDKAVEYLKKAIELDEKCSFAYEALGMIEIKRGNIEEAIRLFDKALVYCRTLKELLNLYYLRDAAKVELYVKNQFKDKCSDFFGRYLGSRIFVLRSMDESVKGSVTIVC</sequence>
<keyword evidence="7" id="KW-0496">Mitochondrion</keyword>
<comment type="caution">
    <text evidence="12">The sequence shown here is derived from an EMBL/GenBank/DDBJ whole genome shotgun (WGS) entry which is preliminary data.</text>
</comment>
<evidence type="ECO:0000313" key="13">
    <source>
        <dbReference type="Proteomes" id="UP000670152"/>
    </source>
</evidence>
<evidence type="ECO:0000256" key="5">
    <source>
        <dbReference type="ARBA" id="ARBA00022803"/>
    </source>
</evidence>
<reference evidence="12 13" key="1">
    <citation type="submission" date="2020-02" db="EMBL/GenBank/DDBJ databases">
        <title>Relaxed selection underlies rapid genomic changes in the transitions from sociality to social parasitism in ants.</title>
        <authorList>
            <person name="Bi X."/>
        </authorList>
    </citation>
    <scope>NUCLEOTIDE SEQUENCE [LARGE SCALE GENOMIC DNA]</scope>
    <source>
        <strain evidence="12">BGI-DK2014b</strain>
        <tissue evidence="12">Whole body</tissue>
    </source>
</reference>
<dbReference type="PANTHER" id="PTHR46208:SF1">
    <property type="entry name" value="MITOCHONDRIAL IMPORT RECEPTOR SUBUNIT TOM70"/>
    <property type="match status" value="1"/>
</dbReference>
<feature type="compositionally biased region" description="Polar residues" evidence="11">
    <location>
        <begin position="524"/>
        <end position="536"/>
    </location>
</feature>
<dbReference type="GO" id="GO:0008320">
    <property type="term" value="F:protein transmembrane transporter activity"/>
    <property type="evidence" value="ECO:0007669"/>
    <property type="project" value="TreeGrafter"/>
</dbReference>